<name>A0AA88LED7_ARTSF</name>
<proteinExistence type="predicted"/>
<organism evidence="1 2">
    <name type="scientific">Artemia franciscana</name>
    <name type="common">Brine shrimp</name>
    <name type="synonym">Artemia sanfranciscana</name>
    <dbReference type="NCBI Taxonomy" id="6661"/>
    <lineage>
        <taxon>Eukaryota</taxon>
        <taxon>Metazoa</taxon>
        <taxon>Ecdysozoa</taxon>
        <taxon>Arthropoda</taxon>
        <taxon>Crustacea</taxon>
        <taxon>Branchiopoda</taxon>
        <taxon>Anostraca</taxon>
        <taxon>Artemiidae</taxon>
        <taxon>Artemia</taxon>
    </lineage>
</organism>
<protein>
    <submittedName>
        <fullName evidence="1">Uncharacterized protein</fullName>
    </submittedName>
</protein>
<comment type="caution">
    <text evidence="1">The sequence shown here is derived from an EMBL/GenBank/DDBJ whole genome shotgun (WGS) entry which is preliminary data.</text>
</comment>
<dbReference type="EMBL" id="JAVRJZ010000009">
    <property type="protein sequence ID" value="KAK2718470.1"/>
    <property type="molecule type" value="Genomic_DNA"/>
</dbReference>
<reference evidence="1" key="1">
    <citation type="submission" date="2023-07" db="EMBL/GenBank/DDBJ databases">
        <title>Chromosome-level genome assembly of Artemia franciscana.</title>
        <authorList>
            <person name="Jo E."/>
        </authorList>
    </citation>
    <scope>NUCLEOTIDE SEQUENCE</scope>
    <source>
        <tissue evidence="1">Whole body</tissue>
    </source>
</reference>
<keyword evidence="2" id="KW-1185">Reference proteome</keyword>
<gene>
    <name evidence="1" type="ORF">QYM36_005707</name>
</gene>
<dbReference type="Proteomes" id="UP001187531">
    <property type="component" value="Unassembled WGS sequence"/>
</dbReference>
<sequence>MSIKGRYVGAKLTPEGVLVHAVDGGLAVQLRQVRVVEYYWQILFDNDMTHLQYMLEILKSKTKLYKRVTPDFFARKDLRKSILVFMKIGNMSVANISESFEKSISTKLYAMERHIDSIMHMMKYSVKFNLGALVEEQGKTMVAIKLLREYVKTLSTKIPLEEKKRTENRFFFHDIKARMSLWMGQNKKISSHHWTLEEITKLISKVEYLVTHESKTQESLHGAYLVSCMMEISTHLQAIVDYALEVDRALTVLELGQIPKLLLPPKELKEVLETIEYMLLAEGHFGLPNSIDPIDPFYWYSQMDTSCFFCQQGIFK</sequence>
<evidence type="ECO:0000313" key="1">
    <source>
        <dbReference type="EMBL" id="KAK2718470.1"/>
    </source>
</evidence>
<accession>A0AA88LED7</accession>
<evidence type="ECO:0000313" key="2">
    <source>
        <dbReference type="Proteomes" id="UP001187531"/>
    </source>
</evidence>
<dbReference type="AlphaFoldDB" id="A0AA88LED7"/>